<sequence length="106" mass="11953">MIPTRVRSDDKELSSDISTENDSRVFDETFHQENISHSAPISHSYFVSQNCPFPTGSRDQEERDSDFPRPSWMVLISMISLISKSLPPPPPQITFIAADSLGHAMF</sequence>
<gene>
    <name evidence="2" type="ORF">TNCT_335721</name>
</gene>
<evidence type="ECO:0000256" key="1">
    <source>
        <dbReference type="SAM" id="MobiDB-lite"/>
    </source>
</evidence>
<protein>
    <submittedName>
        <fullName evidence="2">Uncharacterized protein</fullName>
    </submittedName>
</protein>
<feature type="compositionally biased region" description="Basic and acidic residues" evidence="1">
    <location>
        <begin position="1"/>
        <end position="14"/>
    </location>
</feature>
<dbReference type="Proteomes" id="UP000887116">
    <property type="component" value="Unassembled WGS sequence"/>
</dbReference>
<comment type="caution">
    <text evidence="2">The sequence shown here is derived from an EMBL/GenBank/DDBJ whole genome shotgun (WGS) entry which is preliminary data.</text>
</comment>
<evidence type="ECO:0000313" key="2">
    <source>
        <dbReference type="EMBL" id="GFR23094.1"/>
    </source>
</evidence>
<name>A0A8X6LWZ9_TRICU</name>
<feature type="region of interest" description="Disordered" evidence="1">
    <location>
        <begin position="1"/>
        <end position="20"/>
    </location>
</feature>
<dbReference type="AlphaFoldDB" id="A0A8X6LWZ9"/>
<proteinExistence type="predicted"/>
<organism evidence="2 3">
    <name type="scientific">Trichonephila clavata</name>
    <name type="common">Joro spider</name>
    <name type="synonym">Nephila clavata</name>
    <dbReference type="NCBI Taxonomy" id="2740835"/>
    <lineage>
        <taxon>Eukaryota</taxon>
        <taxon>Metazoa</taxon>
        <taxon>Ecdysozoa</taxon>
        <taxon>Arthropoda</taxon>
        <taxon>Chelicerata</taxon>
        <taxon>Arachnida</taxon>
        <taxon>Araneae</taxon>
        <taxon>Araneomorphae</taxon>
        <taxon>Entelegynae</taxon>
        <taxon>Araneoidea</taxon>
        <taxon>Nephilidae</taxon>
        <taxon>Trichonephila</taxon>
    </lineage>
</organism>
<reference evidence="2" key="1">
    <citation type="submission" date="2020-07" db="EMBL/GenBank/DDBJ databases">
        <title>Multicomponent nature underlies the extraordinary mechanical properties of spider dragline silk.</title>
        <authorList>
            <person name="Kono N."/>
            <person name="Nakamura H."/>
            <person name="Mori M."/>
            <person name="Yoshida Y."/>
            <person name="Ohtoshi R."/>
            <person name="Malay A.D."/>
            <person name="Moran D.A.P."/>
            <person name="Tomita M."/>
            <person name="Numata K."/>
            <person name="Arakawa K."/>
        </authorList>
    </citation>
    <scope>NUCLEOTIDE SEQUENCE</scope>
</reference>
<accession>A0A8X6LWZ9</accession>
<keyword evidence="3" id="KW-1185">Reference proteome</keyword>
<dbReference type="EMBL" id="BMAO01028255">
    <property type="protein sequence ID" value="GFR23094.1"/>
    <property type="molecule type" value="Genomic_DNA"/>
</dbReference>
<evidence type="ECO:0000313" key="3">
    <source>
        <dbReference type="Proteomes" id="UP000887116"/>
    </source>
</evidence>